<keyword evidence="5 11" id="KW-0812">Transmembrane</keyword>
<dbReference type="PANTHER" id="PTHR30474:SF1">
    <property type="entry name" value="PEPTIDOGLYCAN GLYCOSYLTRANSFERASE MRDB"/>
    <property type="match status" value="1"/>
</dbReference>
<evidence type="ECO:0000256" key="4">
    <source>
        <dbReference type="ARBA" id="ARBA00022679"/>
    </source>
</evidence>
<keyword evidence="3" id="KW-0328">Glycosyltransferase</keyword>
<evidence type="ECO:0000313" key="13">
    <source>
        <dbReference type="Proteomes" id="UP000176527"/>
    </source>
</evidence>
<feature type="transmembrane region" description="Helical" evidence="11">
    <location>
        <begin position="169"/>
        <end position="187"/>
    </location>
</feature>
<dbReference type="NCBIfam" id="TIGR02210">
    <property type="entry name" value="rodA_shape"/>
    <property type="match status" value="1"/>
</dbReference>
<feature type="transmembrane region" description="Helical" evidence="11">
    <location>
        <begin position="321"/>
        <end position="343"/>
    </location>
</feature>
<reference evidence="12 13" key="1">
    <citation type="journal article" date="2016" name="Nat. Commun.">
        <title>Thousands of microbial genomes shed light on interconnected biogeochemical processes in an aquifer system.</title>
        <authorList>
            <person name="Anantharaman K."/>
            <person name="Brown C.T."/>
            <person name="Hug L.A."/>
            <person name="Sharon I."/>
            <person name="Castelle C.J."/>
            <person name="Probst A.J."/>
            <person name="Thomas B.C."/>
            <person name="Singh A."/>
            <person name="Wilkins M.J."/>
            <person name="Karaoz U."/>
            <person name="Brodie E.L."/>
            <person name="Williams K.H."/>
            <person name="Hubbard S.S."/>
            <person name="Banfield J.F."/>
        </authorList>
    </citation>
    <scope>NUCLEOTIDE SEQUENCE [LARGE SCALE GENOMIC DNA]</scope>
</reference>
<dbReference type="InterPro" id="IPR001182">
    <property type="entry name" value="FtsW/RodA"/>
</dbReference>
<comment type="subcellular location">
    <subcellularLocation>
        <location evidence="1">Membrane</location>
        <topology evidence="1">Multi-pass membrane protein</topology>
    </subcellularLocation>
</comment>
<evidence type="ECO:0000256" key="5">
    <source>
        <dbReference type="ARBA" id="ARBA00022692"/>
    </source>
</evidence>
<dbReference type="Pfam" id="PF01098">
    <property type="entry name" value="FTSW_RODA_SPOVE"/>
    <property type="match status" value="1"/>
</dbReference>
<protein>
    <submittedName>
        <fullName evidence="12">Rod shape-determining protein RodA</fullName>
    </submittedName>
</protein>
<evidence type="ECO:0000256" key="8">
    <source>
        <dbReference type="ARBA" id="ARBA00022989"/>
    </source>
</evidence>
<keyword evidence="6" id="KW-0133">Cell shape</keyword>
<evidence type="ECO:0000313" key="12">
    <source>
        <dbReference type="EMBL" id="OGE39263.1"/>
    </source>
</evidence>
<dbReference type="Proteomes" id="UP000176527">
    <property type="component" value="Unassembled WGS sequence"/>
</dbReference>
<dbReference type="GO" id="GO:0071555">
    <property type="term" value="P:cell wall organization"/>
    <property type="evidence" value="ECO:0007669"/>
    <property type="project" value="UniProtKB-KW"/>
</dbReference>
<keyword evidence="9 11" id="KW-0472">Membrane</keyword>
<sequence length="351" mass="38555">MLNKLINIPITTCMLLLLSIGILVIYSSSKTLAFQQLIFAGAGISLFIFISQLSYIELKNIVKGSYIIILILLILVLFVGFETRGSIRWIPLGFINLQPSEFAKPVIILFLASFWEKAKGSWVSILKSMLILFPVVFLVFEQPDLGTTLTISAVWFGIVFASRVSLKKIVLVLILVSLLIPLFWFTLQDYQKSRITSFLEPRNDPLGVGYNLIQSTIAVGSGQFLGRGLGYGTQSRLQFLPEYRTDFIFAAIGEEFGFFGTTLIIGIYSFLIGYCLKIASSADYLGSLLTCGVAVMLIFQIIVNIGMNIGLLPITGITLPLISYGGSSLISTMISLGLVASVAKVKRANKI</sequence>
<feature type="transmembrane region" description="Helical" evidence="11">
    <location>
        <begin position="6"/>
        <end position="25"/>
    </location>
</feature>
<accession>A0A1F5KE94</accession>
<dbReference type="GO" id="GO:0005886">
    <property type="term" value="C:plasma membrane"/>
    <property type="evidence" value="ECO:0007669"/>
    <property type="project" value="TreeGrafter"/>
</dbReference>
<evidence type="ECO:0000256" key="2">
    <source>
        <dbReference type="ARBA" id="ARBA00022475"/>
    </source>
</evidence>
<name>A0A1F5KE94_9BACT</name>
<feature type="transmembrane region" description="Helical" evidence="11">
    <location>
        <begin position="145"/>
        <end position="162"/>
    </location>
</feature>
<keyword evidence="10" id="KW-0961">Cell wall biogenesis/degradation</keyword>
<keyword evidence="4" id="KW-0808">Transferase</keyword>
<feature type="transmembrane region" description="Helical" evidence="11">
    <location>
        <begin position="256"/>
        <end position="276"/>
    </location>
</feature>
<dbReference type="GO" id="GO:0032153">
    <property type="term" value="C:cell division site"/>
    <property type="evidence" value="ECO:0007669"/>
    <property type="project" value="TreeGrafter"/>
</dbReference>
<gene>
    <name evidence="12" type="ORF">A3F00_04225</name>
</gene>
<evidence type="ECO:0000256" key="7">
    <source>
        <dbReference type="ARBA" id="ARBA00022984"/>
    </source>
</evidence>
<keyword evidence="7" id="KW-0573">Peptidoglycan synthesis</keyword>
<dbReference type="EMBL" id="MFDE01000003">
    <property type="protein sequence ID" value="OGE39263.1"/>
    <property type="molecule type" value="Genomic_DNA"/>
</dbReference>
<evidence type="ECO:0000256" key="6">
    <source>
        <dbReference type="ARBA" id="ARBA00022960"/>
    </source>
</evidence>
<proteinExistence type="predicted"/>
<evidence type="ECO:0000256" key="11">
    <source>
        <dbReference type="SAM" id="Phobius"/>
    </source>
</evidence>
<dbReference type="PANTHER" id="PTHR30474">
    <property type="entry name" value="CELL CYCLE PROTEIN"/>
    <property type="match status" value="1"/>
</dbReference>
<feature type="transmembrane region" description="Helical" evidence="11">
    <location>
        <begin position="37"/>
        <end position="55"/>
    </location>
</feature>
<dbReference type="InterPro" id="IPR018365">
    <property type="entry name" value="Cell_cycle_FtsW-rel_CS"/>
</dbReference>
<keyword evidence="8 11" id="KW-1133">Transmembrane helix</keyword>
<evidence type="ECO:0000256" key="3">
    <source>
        <dbReference type="ARBA" id="ARBA00022676"/>
    </source>
</evidence>
<dbReference type="GO" id="GO:0016757">
    <property type="term" value="F:glycosyltransferase activity"/>
    <property type="evidence" value="ECO:0007669"/>
    <property type="project" value="UniProtKB-KW"/>
</dbReference>
<dbReference type="InterPro" id="IPR011923">
    <property type="entry name" value="RodA/MrdB"/>
</dbReference>
<feature type="transmembrane region" description="Helical" evidence="11">
    <location>
        <begin position="61"/>
        <end position="81"/>
    </location>
</feature>
<dbReference type="GO" id="GO:0009252">
    <property type="term" value="P:peptidoglycan biosynthetic process"/>
    <property type="evidence" value="ECO:0007669"/>
    <property type="project" value="UniProtKB-KW"/>
</dbReference>
<evidence type="ECO:0000256" key="9">
    <source>
        <dbReference type="ARBA" id="ARBA00023136"/>
    </source>
</evidence>
<feature type="transmembrane region" description="Helical" evidence="11">
    <location>
        <begin position="288"/>
        <end position="309"/>
    </location>
</feature>
<dbReference type="GO" id="GO:0008360">
    <property type="term" value="P:regulation of cell shape"/>
    <property type="evidence" value="ECO:0007669"/>
    <property type="project" value="UniProtKB-KW"/>
</dbReference>
<dbReference type="AlphaFoldDB" id="A0A1F5KE94"/>
<organism evidence="12 13">
    <name type="scientific">Candidatus Daviesbacteria bacterium RIFCSPHIGHO2_12_FULL_37_11</name>
    <dbReference type="NCBI Taxonomy" id="1797777"/>
    <lineage>
        <taxon>Bacteria</taxon>
        <taxon>Candidatus Daviesiibacteriota</taxon>
    </lineage>
</organism>
<evidence type="ECO:0000256" key="1">
    <source>
        <dbReference type="ARBA" id="ARBA00004141"/>
    </source>
</evidence>
<feature type="transmembrane region" description="Helical" evidence="11">
    <location>
        <begin position="120"/>
        <end position="139"/>
    </location>
</feature>
<dbReference type="GO" id="GO:0051301">
    <property type="term" value="P:cell division"/>
    <property type="evidence" value="ECO:0007669"/>
    <property type="project" value="InterPro"/>
</dbReference>
<dbReference type="GO" id="GO:0015648">
    <property type="term" value="F:lipid-linked peptidoglycan transporter activity"/>
    <property type="evidence" value="ECO:0007669"/>
    <property type="project" value="TreeGrafter"/>
</dbReference>
<evidence type="ECO:0000256" key="10">
    <source>
        <dbReference type="ARBA" id="ARBA00023316"/>
    </source>
</evidence>
<dbReference type="PROSITE" id="PS00428">
    <property type="entry name" value="FTSW_RODA_SPOVE"/>
    <property type="match status" value="1"/>
</dbReference>
<keyword evidence="2" id="KW-1003">Cell membrane</keyword>
<comment type="caution">
    <text evidence="12">The sequence shown here is derived from an EMBL/GenBank/DDBJ whole genome shotgun (WGS) entry which is preliminary data.</text>
</comment>